<proteinExistence type="predicted"/>
<dbReference type="Pfam" id="PF00534">
    <property type="entry name" value="Glycos_transf_1"/>
    <property type="match status" value="1"/>
</dbReference>
<gene>
    <name evidence="3" type="ORF">Aau02nite_54350</name>
</gene>
<keyword evidence="4" id="KW-1185">Reference proteome</keyword>
<dbReference type="GO" id="GO:0016757">
    <property type="term" value="F:glycosyltransferase activity"/>
    <property type="evidence" value="ECO:0007669"/>
    <property type="project" value="InterPro"/>
</dbReference>
<organism evidence="3 4">
    <name type="scientific">Actinoplanes auranticolor</name>
    <dbReference type="NCBI Taxonomy" id="47988"/>
    <lineage>
        <taxon>Bacteria</taxon>
        <taxon>Bacillati</taxon>
        <taxon>Actinomycetota</taxon>
        <taxon>Actinomycetes</taxon>
        <taxon>Micromonosporales</taxon>
        <taxon>Micromonosporaceae</taxon>
        <taxon>Actinoplanes</taxon>
    </lineage>
</organism>
<dbReference type="EMBL" id="BOQL01000043">
    <property type="protein sequence ID" value="GIM73114.1"/>
    <property type="molecule type" value="Genomic_DNA"/>
</dbReference>
<dbReference type="Gene3D" id="3.40.50.2000">
    <property type="entry name" value="Glycogen Phosphorylase B"/>
    <property type="match status" value="2"/>
</dbReference>
<evidence type="ECO:0000313" key="3">
    <source>
        <dbReference type="EMBL" id="GIM73114.1"/>
    </source>
</evidence>
<dbReference type="InterPro" id="IPR001296">
    <property type="entry name" value="Glyco_trans_1"/>
</dbReference>
<sequence length="409" mass="45575">MKIRYLLHNAYGGGGTIRSVFNQANALCDTHEVEIASVYRTGDETVFALDPRVRLVPLTELRESGDRRSDRPGQKSRLLNKARRFRNPLPHRYDSRYRRWDPQVDLTIMRYLRSSRDGVLITTRPAHNLLSAWFGPRRLLRIAQDHMNLETYKPRLRAAILRAYPRLDAVAVLTEHDRDTYRAALGDSVVRVVRIPNGIPPWPLPPAALESKVLVAAGRLVRQKGFDLLIPAYAPVAARHPDWQLRIFGWGAKRAELAAQIEELGLTGRVRLEGPSRRLDEELAAASGYVLSSRFEGLPMVLLEAATAGVPAVAFDCPTGPREIIDHGRNGLLVPPEDVGALAEGMMRLIEDPAGRRAMGAAARADSSRYSISTVREIWERLFTELAASRGSAVPGPAAQQIGHDRQHQ</sequence>
<dbReference type="PANTHER" id="PTHR12526:SF627">
    <property type="entry name" value="D-RHAMNOSYLTRANSFERASE WBPZ"/>
    <property type="match status" value="1"/>
</dbReference>
<dbReference type="AlphaFoldDB" id="A0A919SK93"/>
<reference evidence="3" key="1">
    <citation type="submission" date="2021-03" db="EMBL/GenBank/DDBJ databases">
        <title>Whole genome shotgun sequence of Actinoplanes auranticolor NBRC 12245.</title>
        <authorList>
            <person name="Komaki H."/>
            <person name="Tamura T."/>
        </authorList>
    </citation>
    <scope>NUCLEOTIDE SEQUENCE</scope>
    <source>
        <strain evidence="3">NBRC 12245</strain>
    </source>
</reference>
<name>A0A919SK93_9ACTN</name>
<comment type="caution">
    <text evidence="3">The sequence shown here is derived from an EMBL/GenBank/DDBJ whole genome shotgun (WGS) entry which is preliminary data.</text>
</comment>
<evidence type="ECO:0000259" key="2">
    <source>
        <dbReference type="Pfam" id="PF00534"/>
    </source>
</evidence>
<dbReference type="Proteomes" id="UP000681340">
    <property type="component" value="Unassembled WGS sequence"/>
</dbReference>
<protein>
    <recommendedName>
        <fullName evidence="2">Glycosyl transferase family 1 domain-containing protein</fullName>
    </recommendedName>
</protein>
<keyword evidence="1" id="KW-0808">Transferase</keyword>
<dbReference type="SUPFAM" id="SSF53756">
    <property type="entry name" value="UDP-Glycosyltransferase/glycogen phosphorylase"/>
    <property type="match status" value="1"/>
</dbReference>
<evidence type="ECO:0000256" key="1">
    <source>
        <dbReference type="ARBA" id="ARBA00022679"/>
    </source>
</evidence>
<accession>A0A919SK93</accession>
<feature type="domain" description="Glycosyl transferase family 1" evidence="2">
    <location>
        <begin position="210"/>
        <end position="365"/>
    </location>
</feature>
<dbReference type="PANTHER" id="PTHR12526">
    <property type="entry name" value="GLYCOSYLTRANSFERASE"/>
    <property type="match status" value="1"/>
</dbReference>
<dbReference type="RefSeq" id="WP_246595460.1">
    <property type="nucleotide sequence ID" value="NZ_BAABEA010000049.1"/>
</dbReference>
<evidence type="ECO:0000313" key="4">
    <source>
        <dbReference type="Proteomes" id="UP000681340"/>
    </source>
</evidence>
<dbReference type="CDD" id="cd03820">
    <property type="entry name" value="GT4_AmsD-like"/>
    <property type="match status" value="1"/>
</dbReference>